<evidence type="ECO:0000313" key="2">
    <source>
        <dbReference type="EMBL" id="MFE3847850.1"/>
    </source>
</evidence>
<reference evidence="2 3" key="1">
    <citation type="submission" date="2024-06" db="EMBL/GenBank/DDBJ databases">
        <title>Flavobacterium spp. isolated from glacier.</title>
        <authorList>
            <person name="Han D."/>
        </authorList>
    </citation>
    <scope>NUCLEOTIDE SEQUENCE [LARGE SCALE GENOMIC DNA]</scope>
    <source>
        <strain evidence="2 3">LB3P45</strain>
    </source>
</reference>
<name>A0ABW6HLZ1_9FLAO</name>
<keyword evidence="3" id="KW-1185">Reference proteome</keyword>
<feature type="non-terminal residue" evidence="2">
    <location>
        <position position="1"/>
    </location>
</feature>
<dbReference type="Proteomes" id="UP001600039">
    <property type="component" value="Unassembled WGS sequence"/>
</dbReference>
<dbReference type="InterPro" id="IPR016071">
    <property type="entry name" value="Staphylococal_nuclease_OB-fold"/>
</dbReference>
<evidence type="ECO:0000259" key="1">
    <source>
        <dbReference type="PROSITE" id="PS50830"/>
    </source>
</evidence>
<dbReference type="PROSITE" id="PS50830">
    <property type="entry name" value="TNASE_3"/>
    <property type="match status" value="1"/>
</dbReference>
<dbReference type="Gene3D" id="2.40.50.90">
    <property type="match status" value="1"/>
</dbReference>
<dbReference type="RefSeq" id="WP_379857659.1">
    <property type="nucleotide sequence ID" value="NZ_JBHZQA010000003.1"/>
</dbReference>
<dbReference type="SMART" id="SM00318">
    <property type="entry name" value="SNc"/>
    <property type="match status" value="1"/>
</dbReference>
<dbReference type="InterPro" id="IPR035437">
    <property type="entry name" value="SNase_OB-fold_sf"/>
</dbReference>
<dbReference type="EMBL" id="JBHZQA010000003">
    <property type="protein sequence ID" value="MFE3847850.1"/>
    <property type="molecule type" value="Genomic_DNA"/>
</dbReference>
<comment type="caution">
    <text evidence="2">The sequence shown here is derived from an EMBL/GenBank/DDBJ whole genome shotgun (WGS) entry which is preliminary data.</text>
</comment>
<feature type="domain" description="TNase-like" evidence="1">
    <location>
        <begin position="6"/>
        <end position="168"/>
    </location>
</feature>
<accession>A0ABW6HLZ1</accession>
<evidence type="ECO:0000313" key="3">
    <source>
        <dbReference type="Proteomes" id="UP001600039"/>
    </source>
</evidence>
<dbReference type="SUPFAM" id="SSF50199">
    <property type="entry name" value="Staphylococcal nuclease"/>
    <property type="match status" value="1"/>
</dbReference>
<proteinExistence type="predicted"/>
<organism evidence="2 3">
    <name type="scientific">Flavobacterium fructosi</name>
    <dbReference type="NCBI Taxonomy" id="3230416"/>
    <lineage>
        <taxon>Bacteria</taxon>
        <taxon>Pseudomonadati</taxon>
        <taxon>Bacteroidota</taxon>
        <taxon>Flavobacteriia</taxon>
        <taxon>Flavobacteriales</taxon>
        <taxon>Flavobacteriaceae</taxon>
        <taxon>Flavobacterium</taxon>
    </lineage>
</organism>
<protein>
    <submittedName>
        <fullName evidence="2">Thermonuclease family protein</fullName>
    </submittedName>
</protein>
<gene>
    <name evidence="2" type="ORF">ACFX5D_07720</name>
</gene>
<dbReference type="Pfam" id="PF00565">
    <property type="entry name" value="SNase"/>
    <property type="match status" value="1"/>
</dbReference>
<sequence length="172" mass="19611">NCTPKSGGQFELESGGQFAPKLVVNLHWNRVVNLTGFSNYITKREFEIRLYGIDAPEMTYCNKIKNDEKALQMPAALLIKLGYLSFNFLKDQVNLGDVCTLVQEENNLVDKYGRSLGYLILNDGRSLNEIMIREGYAKPYSDVFCKMLPLYQEWSLQAKITSKGLYSLVSKF</sequence>